<dbReference type="PRINTS" id="PR00081">
    <property type="entry name" value="GDHRDH"/>
</dbReference>
<dbReference type="SUPFAM" id="SSF51735">
    <property type="entry name" value="NAD(P)-binding Rossmann-fold domains"/>
    <property type="match status" value="1"/>
</dbReference>
<evidence type="ECO:0000313" key="4">
    <source>
        <dbReference type="Proteomes" id="UP000176854"/>
    </source>
</evidence>
<name>A0A1F5Z8M5_9BACT</name>
<dbReference type="AlphaFoldDB" id="A0A1F5Z8M5"/>
<dbReference type="CDD" id="cd05233">
    <property type="entry name" value="SDR_c"/>
    <property type="match status" value="1"/>
</dbReference>
<dbReference type="Pfam" id="PF13561">
    <property type="entry name" value="adh_short_C2"/>
    <property type="match status" value="1"/>
</dbReference>
<comment type="similarity">
    <text evidence="1">Belongs to the short-chain dehydrogenases/reductases (SDR) family.</text>
</comment>
<dbReference type="Proteomes" id="UP000176854">
    <property type="component" value="Unassembled WGS sequence"/>
</dbReference>
<organism evidence="3 4">
    <name type="scientific">Candidatus Gottesmanbacteria bacterium RBG_16_43_7</name>
    <dbReference type="NCBI Taxonomy" id="1798373"/>
    <lineage>
        <taxon>Bacteria</taxon>
        <taxon>Candidatus Gottesmaniibacteriota</taxon>
    </lineage>
</organism>
<evidence type="ECO:0000313" key="3">
    <source>
        <dbReference type="EMBL" id="OGG08818.1"/>
    </source>
</evidence>
<dbReference type="PANTHER" id="PTHR43639:SF1">
    <property type="entry name" value="SHORT-CHAIN DEHYDROGENASE_REDUCTASE FAMILY PROTEIN"/>
    <property type="match status" value="1"/>
</dbReference>
<evidence type="ECO:0000256" key="2">
    <source>
        <dbReference type="ARBA" id="ARBA00023002"/>
    </source>
</evidence>
<dbReference type="STRING" id="1798373.A2154_01120"/>
<dbReference type="Gene3D" id="3.40.50.720">
    <property type="entry name" value="NAD(P)-binding Rossmann-like Domain"/>
    <property type="match status" value="1"/>
</dbReference>
<dbReference type="PRINTS" id="PR00080">
    <property type="entry name" value="SDRFAMILY"/>
</dbReference>
<dbReference type="InterPro" id="IPR002347">
    <property type="entry name" value="SDR_fam"/>
</dbReference>
<comment type="caution">
    <text evidence="3">The sequence shown here is derived from an EMBL/GenBank/DDBJ whole genome shotgun (WGS) entry which is preliminary data.</text>
</comment>
<gene>
    <name evidence="3" type="ORF">A2154_01120</name>
</gene>
<dbReference type="PANTHER" id="PTHR43639">
    <property type="entry name" value="OXIDOREDUCTASE, SHORT-CHAIN DEHYDROGENASE/REDUCTASE FAMILY (AFU_ORTHOLOGUE AFUA_5G02870)"/>
    <property type="match status" value="1"/>
</dbReference>
<dbReference type="FunFam" id="3.40.50.720:FF:000084">
    <property type="entry name" value="Short-chain dehydrogenase reductase"/>
    <property type="match status" value="1"/>
</dbReference>
<dbReference type="PROSITE" id="PS00061">
    <property type="entry name" value="ADH_SHORT"/>
    <property type="match status" value="1"/>
</dbReference>
<dbReference type="InterPro" id="IPR036291">
    <property type="entry name" value="NAD(P)-bd_dom_sf"/>
</dbReference>
<dbReference type="InterPro" id="IPR020904">
    <property type="entry name" value="Sc_DH/Rdtase_CS"/>
</dbReference>
<dbReference type="GO" id="GO:0016491">
    <property type="term" value="F:oxidoreductase activity"/>
    <property type="evidence" value="ECO:0007669"/>
    <property type="project" value="UniProtKB-KW"/>
</dbReference>
<accession>A0A1F5Z8M5</accession>
<keyword evidence="2" id="KW-0560">Oxidoreductase</keyword>
<sequence>MKKNKIAIVTGGAMGYKTGGTSIGGAISIKLAKEGFKVVVVDVGEMGQRTVDIIKKNGGDGIFLKADVTNTEEVNKIIDTTKSTYGSLHCLVNCVARYSSGMAKNVVDISEEEWNKTLEVNLNGYFKMSKYSIPLILESGGGTIINISSIESQVVLPNFSVYSVSKAAIDALTRTIAVDFAPKIRANSVVPGFVKIANSENNRTPEQLEKWYSDISKQYPMKRVCDVDEIANVVAFLASDKSSYINGQGIVVDGGKTITDSHEF</sequence>
<evidence type="ECO:0008006" key="5">
    <source>
        <dbReference type="Google" id="ProtNLM"/>
    </source>
</evidence>
<protein>
    <recommendedName>
        <fullName evidence="5">Short-chain dehydrogenase</fullName>
    </recommendedName>
</protein>
<dbReference type="EMBL" id="MFJC01000045">
    <property type="protein sequence ID" value="OGG08818.1"/>
    <property type="molecule type" value="Genomic_DNA"/>
</dbReference>
<evidence type="ECO:0000256" key="1">
    <source>
        <dbReference type="ARBA" id="ARBA00006484"/>
    </source>
</evidence>
<reference evidence="3 4" key="1">
    <citation type="journal article" date="2016" name="Nat. Commun.">
        <title>Thousands of microbial genomes shed light on interconnected biogeochemical processes in an aquifer system.</title>
        <authorList>
            <person name="Anantharaman K."/>
            <person name="Brown C.T."/>
            <person name="Hug L.A."/>
            <person name="Sharon I."/>
            <person name="Castelle C.J."/>
            <person name="Probst A.J."/>
            <person name="Thomas B.C."/>
            <person name="Singh A."/>
            <person name="Wilkins M.J."/>
            <person name="Karaoz U."/>
            <person name="Brodie E.L."/>
            <person name="Williams K.H."/>
            <person name="Hubbard S.S."/>
            <person name="Banfield J.F."/>
        </authorList>
    </citation>
    <scope>NUCLEOTIDE SEQUENCE [LARGE SCALE GENOMIC DNA]</scope>
</reference>
<proteinExistence type="inferred from homology"/>